<dbReference type="NCBIfam" id="TIGR00281">
    <property type="entry name" value="SMC-Scp complex subunit ScpB"/>
    <property type="match status" value="1"/>
</dbReference>
<keyword evidence="3" id="KW-0159">Chromosome partition</keyword>
<dbReference type="PANTHER" id="PTHR34298">
    <property type="entry name" value="SEGREGATION AND CONDENSATION PROTEIN B"/>
    <property type="match status" value="1"/>
</dbReference>
<keyword evidence="4" id="KW-0131">Cell cycle</keyword>
<evidence type="ECO:0000256" key="1">
    <source>
        <dbReference type="ARBA" id="ARBA00022490"/>
    </source>
</evidence>
<dbReference type="InterPro" id="IPR036390">
    <property type="entry name" value="WH_DNA-bd_sf"/>
</dbReference>
<dbReference type="PANTHER" id="PTHR34298:SF2">
    <property type="entry name" value="SEGREGATION AND CONDENSATION PROTEIN B"/>
    <property type="match status" value="1"/>
</dbReference>
<evidence type="ECO:0000256" key="4">
    <source>
        <dbReference type="ARBA" id="ARBA00023306"/>
    </source>
</evidence>
<evidence type="ECO:0000256" key="3">
    <source>
        <dbReference type="ARBA" id="ARBA00022829"/>
    </source>
</evidence>
<reference evidence="5 6" key="1">
    <citation type="submission" date="2020-04" db="EMBL/GenBank/DDBJ databases">
        <title>Staphylococcus species from domestic dog.</title>
        <authorList>
            <person name="Paterson G.K."/>
        </authorList>
    </citation>
    <scope>NUCLEOTIDE SEQUENCE [LARGE SCALE GENOMIC DNA]</scope>
    <source>
        <strain evidence="5 6">H16/1A</strain>
    </source>
</reference>
<accession>A0ABS0T9A8</accession>
<keyword evidence="2" id="KW-0132">Cell division</keyword>
<dbReference type="Gene3D" id="1.10.10.10">
    <property type="entry name" value="Winged helix-like DNA-binding domain superfamily/Winged helix DNA-binding domain"/>
    <property type="match status" value="2"/>
</dbReference>
<dbReference type="InterPro" id="IPR036388">
    <property type="entry name" value="WH-like_DNA-bd_sf"/>
</dbReference>
<dbReference type="RefSeq" id="WP_198618118.1">
    <property type="nucleotide sequence ID" value="NZ_JABANU010000015.1"/>
</dbReference>
<dbReference type="Pfam" id="PF04079">
    <property type="entry name" value="SMC_ScpB"/>
    <property type="match status" value="1"/>
</dbReference>
<evidence type="ECO:0000256" key="2">
    <source>
        <dbReference type="ARBA" id="ARBA00022618"/>
    </source>
</evidence>
<organism evidence="5 6">
    <name type="scientific">Staphylococcus canis</name>
    <dbReference type="NCBI Taxonomy" id="2724942"/>
    <lineage>
        <taxon>Bacteria</taxon>
        <taxon>Bacillati</taxon>
        <taxon>Bacillota</taxon>
        <taxon>Bacilli</taxon>
        <taxon>Bacillales</taxon>
        <taxon>Staphylococcaceae</taxon>
        <taxon>Staphylococcus</taxon>
    </lineage>
</organism>
<dbReference type="PIRSF" id="PIRSF019345">
    <property type="entry name" value="ScpB"/>
    <property type="match status" value="1"/>
</dbReference>
<protein>
    <submittedName>
        <fullName evidence="5">SMC-Scp complex subunit ScpB</fullName>
    </submittedName>
</protein>
<dbReference type="InterPro" id="IPR005234">
    <property type="entry name" value="ScpB_csome_segregation"/>
</dbReference>
<sequence length="179" mass="19845">MNTQLTEALVAILYTVGEGGIHESELLEVLNIEQKELNKLIDSLHIPGLVIEHYGQSYMLATQKETAPFIESLVLNHNSTKLSQAAMEVLAIIAYNQPITRGDIEFIRGVNSDGPVKTLIAKGLVLSKTSPTSRAQHLHTTDLFLNVFGLSQLDDLPTTDEDDEEIEQFFKNLTNQKGE</sequence>
<keyword evidence="1" id="KW-0963">Cytoplasm</keyword>
<proteinExistence type="predicted"/>
<evidence type="ECO:0000313" key="6">
    <source>
        <dbReference type="Proteomes" id="UP000751852"/>
    </source>
</evidence>
<gene>
    <name evidence="5" type="primary">scpB</name>
    <name evidence="5" type="ORF">HHH54_06940</name>
</gene>
<dbReference type="Proteomes" id="UP000751852">
    <property type="component" value="Unassembled WGS sequence"/>
</dbReference>
<evidence type="ECO:0000313" key="5">
    <source>
        <dbReference type="EMBL" id="MBI5975338.1"/>
    </source>
</evidence>
<comment type="caution">
    <text evidence="5">The sequence shown here is derived from an EMBL/GenBank/DDBJ whole genome shotgun (WGS) entry which is preliminary data.</text>
</comment>
<name>A0ABS0T9A8_9STAP</name>
<dbReference type="SUPFAM" id="SSF46785">
    <property type="entry name" value="Winged helix' DNA-binding domain"/>
    <property type="match status" value="1"/>
</dbReference>
<keyword evidence="6" id="KW-1185">Reference proteome</keyword>
<dbReference type="EMBL" id="JABANU010000015">
    <property type="protein sequence ID" value="MBI5975338.1"/>
    <property type="molecule type" value="Genomic_DNA"/>
</dbReference>